<comment type="caution">
    <text evidence="1">The sequence shown here is derived from an EMBL/GenBank/DDBJ whole genome shotgun (WGS) entry which is preliminary data.</text>
</comment>
<proteinExistence type="predicted"/>
<dbReference type="Pfam" id="PF11162">
    <property type="entry name" value="DUF2946"/>
    <property type="match status" value="1"/>
</dbReference>
<keyword evidence="2" id="KW-1185">Reference proteome</keyword>
<dbReference type="OrthoDB" id="9968430at2"/>
<dbReference type="InterPro" id="IPR021333">
    <property type="entry name" value="DUF2946"/>
</dbReference>
<name>A0A261VWM1_9BORD</name>
<accession>A0A261VWM1</accession>
<dbReference type="EMBL" id="NEVU01000001">
    <property type="protein sequence ID" value="OZI78000.1"/>
    <property type="molecule type" value="Genomic_DNA"/>
</dbReference>
<dbReference type="AlphaFoldDB" id="A0A261VWM1"/>
<gene>
    <name evidence="1" type="ORF">CAL22_03110</name>
</gene>
<evidence type="ECO:0000313" key="1">
    <source>
        <dbReference type="EMBL" id="OZI78000.1"/>
    </source>
</evidence>
<sequence>MICAAGMPLATVLHALTHLPAQVSDTGPRDPRDDGHSKAHSACDLCSALDAFEEGLLSAPLWLAGTALQHARFPWSARSNPLVAPRWFEPRAPPARSALFSA</sequence>
<evidence type="ECO:0000313" key="2">
    <source>
        <dbReference type="Proteomes" id="UP000216429"/>
    </source>
</evidence>
<dbReference type="Proteomes" id="UP000216429">
    <property type="component" value="Unassembled WGS sequence"/>
</dbReference>
<protein>
    <recommendedName>
        <fullName evidence="3">DUF2946 domain-containing protein</fullName>
    </recommendedName>
</protein>
<reference evidence="2" key="1">
    <citation type="submission" date="2017-05" db="EMBL/GenBank/DDBJ databases">
        <title>Complete and WGS of Bordetella genogroups.</title>
        <authorList>
            <person name="Spilker T."/>
            <person name="Lipuma J."/>
        </authorList>
    </citation>
    <scope>NUCLEOTIDE SEQUENCE [LARGE SCALE GENOMIC DNA]</scope>
    <source>
        <strain evidence="2">AU6712</strain>
    </source>
</reference>
<organism evidence="1 2">
    <name type="scientific">Bordetella genomosp. 12</name>
    <dbReference type="NCBI Taxonomy" id="463035"/>
    <lineage>
        <taxon>Bacteria</taxon>
        <taxon>Pseudomonadati</taxon>
        <taxon>Pseudomonadota</taxon>
        <taxon>Betaproteobacteria</taxon>
        <taxon>Burkholderiales</taxon>
        <taxon>Alcaligenaceae</taxon>
        <taxon>Bordetella</taxon>
    </lineage>
</organism>
<evidence type="ECO:0008006" key="3">
    <source>
        <dbReference type="Google" id="ProtNLM"/>
    </source>
</evidence>